<name>A0ABR9PJI0_9BACT</name>
<evidence type="ECO:0008006" key="4">
    <source>
        <dbReference type="Google" id="ProtNLM"/>
    </source>
</evidence>
<protein>
    <recommendedName>
        <fullName evidence="4">Lipoprotein</fullName>
    </recommendedName>
</protein>
<feature type="compositionally biased region" description="Low complexity" evidence="1">
    <location>
        <begin position="153"/>
        <end position="165"/>
    </location>
</feature>
<organism evidence="2 3">
    <name type="scientific">Corallococcus soli</name>
    <dbReference type="NCBI Taxonomy" id="2710757"/>
    <lineage>
        <taxon>Bacteria</taxon>
        <taxon>Pseudomonadati</taxon>
        <taxon>Myxococcota</taxon>
        <taxon>Myxococcia</taxon>
        <taxon>Myxococcales</taxon>
        <taxon>Cystobacterineae</taxon>
        <taxon>Myxococcaceae</taxon>
        <taxon>Corallococcus</taxon>
    </lineage>
</organism>
<dbReference type="PROSITE" id="PS51257">
    <property type="entry name" value="PROKAR_LIPOPROTEIN"/>
    <property type="match status" value="1"/>
</dbReference>
<accession>A0ABR9PJI0</accession>
<dbReference type="RefSeq" id="WP_193347489.1">
    <property type="nucleotide sequence ID" value="NZ_CBCSIP010000299.1"/>
</dbReference>
<gene>
    <name evidence="2" type="ORF">G4177_07600</name>
</gene>
<evidence type="ECO:0000256" key="1">
    <source>
        <dbReference type="SAM" id="MobiDB-lite"/>
    </source>
</evidence>
<sequence length="175" mass="17315">MKLPLMATLTALLIGGCAHEGASRAAEDAGGTGGSGSQAQRTEPPVGASDELSWDAEASPRTQAMLRDHGMNFYGDTAPDSATGGSGAPGQSQASPPDEYECVDIEQSGTGGSGEAATDAVRATPLIPLVPSQNPGARLDITPDAWKKNKGIGSSPAAPSTGTPPVEGSGGASGR</sequence>
<feature type="region of interest" description="Disordered" evidence="1">
    <location>
        <begin position="22"/>
        <end position="175"/>
    </location>
</feature>
<dbReference type="EMBL" id="JAAIYO010000002">
    <property type="protein sequence ID" value="MBE4748042.1"/>
    <property type="molecule type" value="Genomic_DNA"/>
</dbReference>
<evidence type="ECO:0000313" key="2">
    <source>
        <dbReference type="EMBL" id="MBE4748042.1"/>
    </source>
</evidence>
<dbReference type="Proteomes" id="UP001516472">
    <property type="component" value="Unassembled WGS sequence"/>
</dbReference>
<comment type="caution">
    <text evidence="2">The sequence shown here is derived from an EMBL/GenBank/DDBJ whole genome shotgun (WGS) entry which is preliminary data.</text>
</comment>
<keyword evidence="3" id="KW-1185">Reference proteome</keyword>
<proteinExistence type="predicted"/>
<reference evidence="2 3" key="1">
    <citation type="submission" date="2020-02" db="EMBL/GenBank/DDBJ databases">
        <authorList>
            <person name="Babadi Z.K."/>
            <person name="Risdian C."/>
            <person name="Ebrahimipour G.H."/>
            <person name="Wink J."/>
        </authorList>
    </citation>
    <scope>NUCLEOTIDE SEQUENCE [LARGE SCALE GENOMIC DNA]</scope>
    <source>
        <strain evidence="2 3">ZKHCc1 1396</strain>
    </source>
</reference>
<evidence type="ECO:0000313" key="3">
    <source>
        <dbReference type="Proteomes" id="UP001516472"/>
    </source>
</evidence>